<name>A0A9P8PE98_9ASCO</name>
<dbReference type="InterPro" id="IPR017907">
    <property type="entry name" value="Znf_RING_CS"/>
</dbReference>
<evidence type="ECO:0000313" key="8">
    <source>
        <dbReference type="Proteomes" id="UP000788993"/>
    </source>
</evidence>
<feature type="compositionally biased region" description="Polar residues" evidence="5">
    <location>
        <begin position="454"/>
        <end position="466"/>
    </location>
</feature>
<feature type="region of interest" description="Disordered" evidence="5">
    <location>
        <begin position="1"/>
        <end position="58"/>
    </location>
</feature>
<dbReference type="SMART" id="SM00184">
    <property type="entry name" value="RING"/>
    <property type="match status" value="1"/>
</dbReference>
<dbReference type="InterPro" id="IPR013083">
    <property type="entry name" value="Znf_RING/FYVE/PHD"/>
</dbReference>
<evidence type="ECO:0000256" key="4">
    <source>
        <dbReference type="PROSITE-ProRule" id="PRU00175"/>
    </source>
</evidence>
<comment type="caution">
    <text evidence="7">The sequence shown here is derived from an EMBL/GenBank/DDBJ whole genome shotgun (WGS) entry which is preliminary data.</text>
</comment>
<evidence type="ECO:0000256" key="3">
    <source>
        <dbReference type="ARBA" id="ARBA00022833"/>
    </source>
</evidence>
<dbReference type="GO" id="GO:0008270">
    <property type="term" value="F:zinc ion binding"/>
    <property type="evidence" value="ECO:0007669"/>
    <property type="project" value="UniProtKB-KW"/>
</dbReference>
<keyword evidence="8" id="KW-1185">Reference proteome</keyword>
<accession>A0A9P8PE98</accession>
<dbReference type="PROSITE" id="PS50089">
    <property type="entry name" value="ZF_RING_2"/>
    <property type="match status" value="1"/>
</dbReference>
<proteinExistence type="predicted"/>
<evidence type="ECO:0000256" key="1">
    <source>
        <dbReference type="ARBA" id="ARBA00022723"/>
    </source>
</evidence>
<dbReference type="Proteomes" id="UP000788993">
    <property type="component" value="Unassembled WGS sequence"/>
</dbReference>
<feature type="region of interest" description="Disordered" evidence="5">
    <location>
        <begin position="446"/>
        <end position="466"/>
    </location>
</feature>
<dbReference type="SUPFAM" id="SSF57850">
    <property type="entry name" value="RING/U-box"/>
    <property type="match status" value="1"/>
</dbReference>
<organism evidence="7 8">
    <name type="scientific">Ogataea polymorpha</name>
    <dbReference type="NCBI Taxonomy" id="460523"/>
    <lineage>
        <taxon>Eukaryota</taxon>
        <taxon>Fungi</taxon>
        <taxon>Dikarya</taxon>
        <taxon>Ascomycota</taxon>
        <taxon>Saccharomycotina</taxon>
        <taxon>Pichiomycetes</taxon>
        <taxon>Pichiales</taxon>
        <taxon>Pichiaceae</taxon>
        <taxon>Ogataea</taxon>
    </lineage>
</organism>
<gene>
    <name evidence="7" type="ORF">OGATHE_002514</name>
</gene>
<dbReference type="AlphaFoldDB" id="A0A9P8PE98"/>
<evidence type="ECO:0000256" key="5">
    <source>
        <dbReference type="SAM" id="MobiDB-lite"/>
    </source>
</evidence>
<protein>
    <recommendedName>
        <fullName evidence="6">RING-type domain-containing protein</fullName>
    </recommendedName>
</protein>
<dbReference type="PANTHER" id="PTHR10131">
    <property type="entry name" value="TNF RECEPTOR ASSOCIATED FACTOR"/>
    <property type="match status" value="1"/>
</dbReference>
<reference evidence="7" key="2">
    <citation type="submission" date="2021-01" db="EMBL/GenBank/DDBJ databases">
        <authorList>
            <person name="Schikora-Tamarit M.A."/>
        </authorList>
    </citation>
    <scope>NUCLEOTIDE SEQUENCE</scope>
    <source>
        <strain evidence="7">NCAIM Y.01608</strain>
    </source>
</reference>
<feature type="domain" description="RING-type" evidence="6">
    <location>
        <begin position="80"/>
        <end position="120"/>
    </location>
</feature>
<dbReference type="InterPro" id="IPR001841">
    <property type="entry name" value="Znf_RING"/>
</dbReference>
<dbReference type="PROSITE" id="PS00518">
    <property type="entry name" value="ZF_RING_1"/>
    <property type="match status" value="1"/>
</dbReference>
<keyword evidence="1" id="KW-0479">Metal-binding</keyword>
<keyword evidence="2 4" id="KW-0863">Zinc-finger</keyword>
<evidence type="ECO:0000259" key="6">
    <source>
        <dbReference type="PROSITE" id="PS50089"/>
    </source>
</evidence>
<keyword evidence="3" id="KW-0862">Zinc</keyword>
<sequence length="466" mass="53470">MDVIAQELDQLELESRGQQESASRGLLAPQGETSSAWKPDNDPIDSSPNSSGYDMTDSLDEAPIDLRTLVYVSIPEHLNCPICQLPFINPYTTICGHTFCRTCILESFKSPLGNKCPLDRIELNYKEDRQEIEEKNYDDIFPAPIILSNITDDLQVRCLNASRGCKWIGPRWSIKQHLVNFCDHTRFPCEHMLDEGQMCGQLTERRFLGEKCPHKLFDCAKCGEKINIVTEEHHLKNECAKNLHKCNGCNLEFPEKIFDSHESYCEKIHVRCPGKQYGCEWRGSREVLSQIHSSECVFVKLSGYFELQEAKMNDLVDENKTLKSQISTILDSITQGKMTNLGYSLQLEEIMDRDRSTDPSRLFDSLQEKDYIQLMMEFEVLKTDLNRLRPLASEFELNKQLVTALANENIQIKDELHNQTAALSSMRQQIQFMLLDRRRLRSKLIDGEVAPQPKESSSSGRFSNKL</sequence>
<dbReference type="PANTHER" id="PTHR10131:SF94">
    <property type="entry name" value="TNF RECEPTOR-ASSOCIATED FACTOR 4"/>
    <property type="match status" value="1"/>
</dbReference>
<evidence type="ECO:0000313" key="7">
    <source>
        <dbReference type="EMBL" id="KAH3669702.1"/>
    </source>
</evidence>
<dbReference type="SUPFAM" id="SSF49599">
    <property type="entry name" value="TRAF domain-like"/>
    <property type="match status" value="2"/>
</dbReference>
<reference evidence="7" key="1">
    <citation type="journal article" date="2021" name="Open Biol.">
        <title>Shared evolutionary footprints suggest mitochondrial oxidative damage underlies multiple complex I losses in fungi.</title>
        <authorList>
            <person name="Schikora-Tamarit M.A."/>
            <person name="Marcet-Houben M."/>
            <person name="Nosek J."/>
            <person name="Gabaldon T."/>
        </authorList>
    </citation>
    <scope>NUCLEOTIDE SEQUENCE</scope>
    <source>
        <strain evidence="7">NCAIM Y.01608</strain>
    </source>
</reference>
<dbReference type="Pfam" id="PF13923">
    <property type="entry name" value="zf-C3HC4_2"/>
    <property type="match status" value="1"/>
</dbReference>
<dbReference type="Gene3D" id="3.30.40.10">
    <property type="entry name" value="Zinc/RING finger domain, C3HC4 (zinc finger)"/>
    <property type="match status" value="2"/>
</dbReference>
<dbReference type="EMBL" id="JAEUBD010000983">
    <property type="protein sequence ID" value="KAH3669702.1"/>
    <property type="molecule type" value="Genomic_DNA"/>
</dbReference>
<evidence type="ECO:0000256" key="2">
    <source>
        <dbReference type="ARBA" id="ARBA00022771"/>
    </source>
</evidence>